<organism evidence="3 4">
    <name type="scientific">Haloarcula nitratireducens</name>
    <dbReference type="NCBI Taxonomy" id="2487749"/>
    <lineage>
        <taxon>Archaea</taxon>
        <taxon>Methanobacteriati</taxon>
        <taxon>Methanobacteriota</taxon>
        <taxon>Stenosarchaea group</taxon>
        <taxon>Halobacteria</taxon>
        <taxon>Halobacteriales</taxon>
        <taxon>Haloarculaceae</taxon>
        <taxon>Haloarcula</taxon>
    </lineage>
</organism>
<proteinExistence type="predicted"/>
<evidence type="ECO:0000313" key="3">
    <source>
        <dbReference type="EMBL" id="MBX0298013.1"/>
    </source>
</evidence>
<name>A0AAW4PJ70_9EURY</name>
<dbReference type="Proteomes" id="UP001430455">
    <property type="component" value="Unassembled WGS sequence"/>
</dbReference>
<protein>
    <recommendedName>
        <fullName evidence="2">MCM C-terminal domain-containing protein</fullName>
    </recommendedName>
</protein>
<evidence type="ECO:0000313" key="4">
    <source>
        <dbReference type="Proteomes" id="UP001430455"/>
    </source>
</evidence>
<reference evidence="3 4" key="1">
    <citation type="submission" date="2021-06" db="EMBL/GenBank/DDBJ databases">
        <title>Halomicroarcula sp. a new haloarchaeum isolated from saline soil.</title>
        <authorList>
            <person name="Duran-Viseras A."/>
            <person name="Sanchez-Porro C."/>
            <person name="Ventosa A."/>
        </authorList>
    </citation>
    <scope>NUCLEOTIDE SEQUENCE [LARGE SCALE GENOMIC DNA]</scope>
    <source>
        <strain evidence="3 4">F27</strain>
    </source>
</reference>
<feature type="region of interest" description="Disordered" evidence="1">
    <location>
        <begin position="1"/>
        <end position="31"/>
    </location>
</feature>
<dbReference type="InterPro" id="IPR036388">
    <property type="entry name" value="WH-like_DNA-bd_sf"/>
</dbReference>
<comment type="caution">
    <text evidence="3">The sequence shown here is derived from an EMBL/GenBank/DDBJ whole genome shotgun (WGS) entry which is preliminary data.</text>
</comment>
<dbReference type="AlphaFoldDB" id="A0AAW4PJ70"/>
<evidence type="ECO:0000259" key="2">
    <source>
        <dbReference type="Pfam" id="PF21120"/>
    </source>
</evidence>
<dbReference type="Gene3D" id="1.10.10.10">
    <property type="entry name" value="Winged helix-like DNA-binding domain superfamily/Winged helix DNA-binding domain"/>
    <property type="match status" value="1"/>
</dbReference>
<accession>A0AAW4PJ70</accession>
<sequence>MSEESPQELVESASDHIQTSNEHEQRAGELAAKAEEQLQEHVAQQLPDSYVVDVEAVYDGPGSGFVVRVYDEQVTNAVESIASAELEVDFRRSQEVVIGNELPTAANTQRDRIQDIRGIIEDLEEQFDDGAPIAEVVKRAHLVGIGQDKAEHEIETLKQQGEVYEPRTDHLRTT</sequence>
<gene>
    <name evidence="3" type="ORF">EGH23_24410</name>
</gene>
<feature type="domain" description="MCM C-terminal" evidence="2">
    <location>
        <begin position="111"/>
        <end position="172"/>
    </location>
</feature>
<feature type="compositionally biased region" description="Basic and acidic residues" evidence="1">
    <location>
        <begin position="21"/>
        <end position="31"/>
    </location>
</feature>
<dbReference type="Pfam" id="PF21120">
    <property type="entry name" value="WHD_MCM_arc"/>
    <property type="match status" value="1"/>
</dbReference>
<dbReference type="InterPro" id="IPR048907">
    <property type="entry name" value="WHD_MCM_arc"/>
</dbReference>
<evidence type="ECO:0000256" key="1">
    <source>
        <dbReference type="SAM" id="MobiDB-lite"/>
    </source>
</evidence>
<dbReference type="EMBL" id="RKLT01000035">
    <property type="protein sequence ID" value="MBX0298013.1"/>
    <property type="molecule type" value="Genomic_DNA"/>
</dbReference>
<keyword evidence="4" id="KW-1185">Reference proteome</keyword>